<evidence type="ECO:0000313" key="7">
    <source>
        <dbReference type="Proteomes" id="UP000277580"/>
    </source>
</evidence>
<keyword evidence="5" id="KW-1133">Transmembrane helix</keyword>
<evidence type="ECO:0000256" key="5">
    <source>
        <dbReference type="SAM" id="Phobius"/>
    </source>
</evidence>
<keyword evidence="2 5" id="KW-0472">Membrane</keyword>
<organism evidence="6 7">
    <name type="scientific">Morchella conica CCBAS932</name>
    <dbReference type="NCBI Taxonomy" id="1392247"/>
    <lineage>
        <taxon>Eukaryota</taxon>
        <taxon>Fungi</taxon>
        <taxon>Dikarya</taxon>
        <taxon>Ascomycota</taxon>
        <taxon>Pezizomycotina</taxon>
        <taxon>Pezizomycetes</taxon>
        <taxon>Pezizales</taxon>
        <taxon>Morchellaceae</taxon>
        <taxon>Morchella</taxon>
    </lineage>
</organism>
<protein>
    <submittedName>
        <fullName evidence="6">Peroxisomal biogenesis factor 11</fullName>
    </submittedName>
</protein>
<dbReference type="STRING" id="1392247.A0A3N4L1T0"/>
<dbReference type="PANTHER" id="PTHR12652">
    <property type="entry name" value="PEROXISOMAL BIOGENESIS FACTOR 11"/>
    <property type="match status" value="1"/>
</dbReference>
<dbReference type="PANTHER" id="PTHR12652:SF50">
    <property type="entry name" value="PEROXIN 11"/>
    <property type="match status" value="1"/>
</dbReference>
<dbReference type="InterPro" id="IPR008733">
    <property type="entry name" value="PEX11"/>
</dbReference>
<dbReference type="Proteomes" id="UP000277580">
    <property type="component" value="Unassembled WGS sequence"/>
</dbReference>
<sequence length="234" mass="25973">MVADSLVYHPTVAHYIRFVSSTAGRDKALRTLQYLARFLSFYLLRKGYKMDVIAPFEAIKKQFASTRKVMRIGKNIEHFKAASQAMDNKSLDPVLRYCAVGRQLGYFTYLTFDSLSFLDSSGIYKFTAGKKLAAEAYRAWFVGLIFSLVGGAYTLYTLRERERGIVKTIAEGKVEGEKLVKERQATVTQMISDVCDVTIPASALGYVALDDGIVGMAGTVSSLIGLQAIWKKTA</sequence>
<dbReference type="GO" id="GO:0016559">
    <property type="term" value="P:peroxisome fission"/>
    <property type="evidence" value="ECO:0007669"/>
    <property type="project" value="InterPro"/>
</dbReference>
<evidence type="ECO:0000256" key="2">
    <source>
        <dbReference type="ARBA" id="ARBA00023136"/>
    </source>
</evidence>
<feature type="transmembrane region" description="Helical" evidence="5">
    <location>
        <begin position="139"/>
        <end position="158"/>
    </location>
</feature>
<evidence type="ECO:0000313" key="6">
    <source>
        <dbReference type="EMBL" id="RPB16767.1"/>
    </source>
</evidence>
<keyword evidence="1" id="KW-0962">Peroxisome biogenesis</keyword>
<evidence type="ECO:0000256" key="4">
    <source>
        <dbReference type="ARBA" id="ARBA00046271"/>
    </source>
</evidence>
<comment type="subcellular location">
    <subcellularLocation>
        <location evidence="4">Peroxisome membrane</location>
    </subcellularLocation>
</comment>
<dbReference type="OrthoDB" id="411017at2759"/>
<keyword evidence="7" id="KW-1185">Reference proteome</keyword>
<reference evidence="6 7" key="1">
    <citation type="journal article" date="2018" name="Nat. Ecol. Evol.">
        <title>Pezizomycetes genomes reveal the molecular basis of ectomycorrhizal truffle lifestyle.</title>
        <authorList>
            <person name="Murat C."/>
            <person name="Payen T."/>
            <person name="Noel B."/>
            <person name="Kuo A."/>
            <person name="Morin E."/>
            <person name="Chen J."/>
            <person name="Kohler A."/>
            <person name="Krizsan K."/>
            <person name="Balestrini R."/>
            <person name="Da Silva C."/>
            <person name="Montanini B."/>
            <person name="Hainaut M."/>
            <person name="Levati E."/>
            <person name="Barry K.W."/>
            <person name="Belfiori B."/>
            <person name="Cichocki N."/>
            <person name="Clum A."/>
            <person name="Dockter R.B."/>
            <person name="Fauchery L."/>
            <person name="Guy J."/>
            <person name="Iotti M."/>
            <person name="Le Tacon F."/>
            <person name="Lindquist E.A."/>
            <person name="Lipzen A."/>
            <person name="Malagnac F."/>
            <person name="Mello A."/>
            <person name="Molinier V."/>
            <person name="Miyauchi S."/>
            <person name="Poulain J."/>
            <person name="Riccioni C."/>
            <person name="Rubini A."/>
            <person name="Sitrit Y."/>
            <person name="Splivallo R."/>
            <person name="Traeger S."/>
            <person name="Wang M."/>
            <person name="Zifcakova L."/>
            <person name="Wipf D."/>
            <person name="Zambonelli A."/>
            <person name="Paolocci F."/>
            <person name="Nowrousian M."/>
            <person name="Ottonello S."/>
            <person name="Baldrian P."/>
            <person name="Spatafora J.W."/>
            <person name="Henrissat B."/>
            <person name="Nagy L.G."/>
            <person name="Aury J.M."/>
            <person name="Wincker P."/>
            <person name="Grigoriev I.V."/>
            <person name="Bonfante P."/>
            <person name="Martin F.M."/>
        </authorList>
    </citation>
    <scope>NUCLEOTIDE SEQUENCE [LARGE SCALE GENOMIC DNA]</scope>
    <source>
        <strain evidence="6 7">CCBAS932</strain>
    </source>
</reference>
<dbReference type="AlphaFoldDB" id="A0A3N4L1T0"/>
<dbReference type="FunCoup" id="A0A3N4L1T0">
    <property type="interactions" value="239"/>
</dbReference>
<dbReference type="GO" id="GO:0005778">
    <property type="term" value="C:peroxisomal membrane"/>
    <property type="evidence" value="ECO:0007669"/>
    <property type="project" value="UniProtKB-SubCell"/>
</dbReference>
<accession>A0A3N4L1T0</accession>
<gene>
    <name evidence="6" type="ORF">P167DRAFT_531713</name>
</gene>
<dbReference type="InParanoid" id="A0A3N4L1T0"/>
<evidence type="ECO:0000256" key="3">
    <source>
        <dbReference type="ARBA" id="ARBA00023140"/>
    </source>
</evidence>
<keyword evidence="3" id="KW-0576">Peroxisome</keyword>
<dbReference type="EMBL" id="ML119107">
    <property type="protein sequence ID" value="RPB16767.1"/>
    <property type="molecule type" value="Genomic_DNA"/>
</dbReference>
<proteinExistence type="predicted"/>
<dbReference type="Pfam" id="PF05648">
    <property type="entry name" value="PEX11"/>
    <property type="match status" value="1"/>
</dbReference>
<evidence type="ECO:0000256" key="1">
    <source>
        <dbReference type="ARBA" id="ARBA00022593"/>
    </source>
</evidence>
<keyword evidence="5" id="KW-0812">Transmembrane</keyword>
<name>A0A3N4L1T0_9PEZI</name>